<feature type="transmembrane region" description="Helical" evidence="1">
    <location>
        <begin position="59"/>
        <end position="77"/>
    </location>
</feature>
<dbReference type="InterPro" id="IPR045713">
    <property type="entry name" value="DUF6069"/>
</dbReference>
<keyword evidence="3" id="KW-1185">Reference proteome</keyword>
<gene>
    <name evidence="2" type="ORF">NZH93_01915</name>
</gene>
<reference evidence="2" key="1">
    <citation type="submission" date="2022-08" db="EMBL/GenBank/DDBJ databases">
        <authorList>
            <person name="Tistechok S."/>
            <person name="Samborskyy M."/>
            <person name="Roman I."/>
        </authorList>
    </citation>
    <scope>NUCLEOTIDE SEQUENCE</scope>
    <source>
        <strain evidence="2">DSM 103496</strain>
    </source>
</reference>
<dbReference type="Pfam" id="PF19545">
    <property type="entry name" value="DUF6069"/>
    <property type="match status" value="1"/>
</dbReference>
<dbReference type="EMBL" id="JANYMP010000001">
    <property type="protein sequence ID" value="MCS7475593.1"/>
    <property type="molecule type" value="Genomic_DNA"/>
</dbReference>
<keyword evidence="1" id="KW-0812">Transmembrane</keyword>
<evidence type="ECO:0000313" key="2">
    <source>
        <dbReference type="EMBL" id="MCS7475593.1"/>
    </source>
</evidence>
<keyword evidence="1" id="KW-0472">Membrane</keyword>
<organism evidence="2 3">
    <name type="scientific">Umezawaea endophytica</name>
    <dbReference type="NCBI Taxonomy" id="1654476"/>
    <lineage>
        <taxon>Bacteria</taxon>
        <taxon>Bacillati</taxon>
        <taxon>Actinomycetota</taxon>
        <taxon>Actinomycetes</taxon>
        <taxon>Pseudonocardiales</taxon>
        <taxon>Pseudonocardiaceae</taxon>
        <taxon>Umezawaea</taxon>
    </lineage>
</organism>
<protein>
    <submittedName>
        <fullName evidence="2">DUF6069 family protein</fullName>
    </submittedName>
</protein>
<name>A0A9X2VF86_9PSEU</name>
<feature type="transmembrane region" description="Helical" evidence="1">
    <location>
        <begin position="86"/>
        <end position="107"/>
    </location>
</feature>
<keyword evidence="1" id="KW-1133">Transmembrane helix</keyword>
<evidence type="ECO:0000313" key="3">
    <source>
        <dbReference type="Proteomes" id="UP001141259"/>
    </source>
</evidence>
<comment type="caution">
    <text evidence="2">The sequence shown here is derived from an EMBL/GenBank/DDBJ whole genome shotgun (WGS) entry which is preliminary data.</text>
</comment>
<sequence>MTDTSGSRTQRPAVANDRAVIGVILASLASIALNSVIAALASAALPDGGVRMGLELKEYAPLTVAGVLIGTLVWHVVRSRARDPRAVLRVLVPVAVLVSFVPDFGILSAGATLLNSLALIAMHVVVAAVTVPMLLKVLPLSRSDR</sequence>
<feature type="transmembrane region" description="Helical" evidence="1">
    <location>
        <begin position="20"/>
        <end position="44"/>
    </location>
</feature>
<accession>A0A9X2VF86</accession>
<dbReference type="Proteomes" id="UP001141259">
    <property type="component" value="Unassembled WGS sequence"/>
</dbReference>
<dbReference type="AlphaFoldDB" id="A0A9X2VF86"/>
<proteinExistence type="predicted"/>
<dbReference type="RefSeq" id="WP_259621105.1">
    <property type="nucleotide sequence ID" value="NZ_JANYMP010000001.1"/>
</dbReference>
<feature type="transmembrane region" description="Helical" evidence="1">
    <location>
        <begin position="113"/>
        <end position="135"/>
    </location>
</feature>
<evidence type="ECO:0000256" key="1">
    <source>
        <dbReference type="SAM" id="Phobius"/>
    </source>
</evidence>